<evidence type="ECO:0008006" key="3">
    <source>
        <dbReference type="Google" id="ProtNLM"/>
    </source>
</evidence>
<dbReference type="RefSeq" id="WP_073050122.1">
    <property type="nucleotide sequence ID" value="NZ_FQZL01000023.1"/>
</dbReference>
<dbReference type="STRING" id="1121476.SAMN02745751_02727"/>
<proteinExistence type="predicted"/>
<evidence type="ECO:0000313" key="2">
    <source>
        <dbReference type="Proteomes" id="UP000184052"/>
    </source>
</evidence>
<keyword evidence="2" id="KW-1185">Reference proteome</keyword>
<organism evidence="1 2">
    <name type="scientific">Dethiosulfatibacter aminovorans DSM 17477</name>
    <dbReference type="NCBI Taxonomy" id="1121476"/>
    <lineage>
        <taxon>Bacteria</taxon>
        <taxon>Bacillati</taxon>
        <taxon>Bacillota</taxon>
        <taxon>Tissierellia</taxon>
        <taxon>Dethiosulfatibacter</taxon>
    </lineage>
</organism>
<dbReference type="Proteomes" id="UP000184052">
    <property type="component" value="Unassembled WGS sequence"/>
</dbReference>
<dbReference type="AlphaFoldDB" id="A0A1M6JVX5"/>
<accession>A0A1M6JVX5</accession>
<name>A0A1M6JVX5_9FIRM</name>
<dbReference type="SUPFAM" id="SSF47336">
    <property type="entry name" value="ACP-like"/>
    <property type="match status" value="1"/>
</dbReference>
<protein>
    <recommendedName>
        <fullName evidence="3">Acyl carrier protein</fullName>
    </recommendedName>
</protein>
<dbReference type="InterPro" id="IPR036736">
    <property type="entry name" value="ACP-like_sf"/>
</dbReference>
<gene>
    <name evidence="1" type="ORF">SAMN02745751_02727</name>
</gene>
<sequence length="75" mass="8568">METKIIKALISEISKYGSPSEIEMNLSFEDDLNMNEYKLNDLLEILEEEFNMELLSFADNFIRVGDLVGFVEGTA</sequence>
<dbReference type="EMBL" id="FQZL01000023">
    <property type="protein sequence ID" value="SHJ50847.1"/>
    <property type="molecule type" value="Genomic_DNA"/>
</dbReference>
<reference evidence="1 2" key="1">
    <citation type="submission" date="2016-11" db="EMBL/GenBank/DDBJ databases">
        <authorList>
            <person name="Jaros S."/>
            <person name="Januszkiewicz K."/>
            <person name="Wedrychowicz H."/>
        </authorList>
    </citation>
    <scope>NUCLEOTIDE SEQUENCE [LARGE SCALE GENOMIC DNA]</scope>
    <source>
        <strain evidence="1 2">DSM 17477</strain>
    </source>
</reference>
<dbReference type="Gene3D" id="1.10.1200.10">
    <property type="entry name" value="ACP-like"/>
    <property type="match status" value="1"/>
</dbReference>
<evidence type="ECO:0000313" key="1">
    <source>
        <dbReference type="EMBL" id="SHJ50847.1"/>
    </source>
</evidence>